<reference evidence="2" key="1">
    <citation type="submission" date="2015-04" db="UniProtKB">
        <authorList>
            <consortium name="EnsemblPlants"/>
        </authorList>
    </citation>
    <scope>IDENTIFICATION</scope>
    <source>
        <strain evidence="2">SL10</strain>
    </source>
</reference>
<feature type="region of interest" description="Disordered" evidence="1">
    <location>
        <begin position="50"/>
        <end position="84"/>
    </location>
</feature>
<sequence>MGAKGGGGGEGRAVIHTASETRLKLRRVKVVDVEKSKSLSLRTNRYQVASATRQRAAKNKKNVASGTATGREIPDADGLNGVLE</sequence>
<evidence type="ECO:0000313" key="3">
    <source>
        <dbReference type="Proteomes" id="UP000006591"/>
    </source>
</evidence>
<evidence type="ECO:0000256" key="1">
    <source>
        <dbReference type="SAM" id="MobiDB-lite"/>
    </source>
</evidence>
<accession>A0A0E0HIH3</accession>
<organism evidence="2">
    <name type="scientific">Oryza nivara</name>
    <name type="common">Indian wild rice</name>
    <name type="synonym">Oryza sativa f. spontanea</name>
    <dbReference type="NCBI Taxonomy" id="4536"/>
    <lineage>
        <taxon>Eukaryota</taxon>
        <taxon>Viridiplantae</taxon>
        <taxon>Streptophyta</taxon>
        <taxon>Embryophyta</taxon>
        <taxon>Tracheophyta</taxon>
        <taxon>Spermatophyta</taxon>
        <taxon>Magnoliopsida</taxon>
        <taxon>Liliopsida</taxon>
        <taxon>Poales</taxon>
        <taxon>Poaceae</taxon>
        <taxon>BOP clade</taxon>
        <taxon>Oryzoideae</taxon>
        <taxon>Oryzeae</taxon>
        <taxon>Oryzinae</taxon>
        <taxon>Oryza</taxon>
    </lineage>
</organism>
<dbReference type="AlphaFoldDB" id="A0A0E0HIH3"/>
<protein>
    <submittedName>
        <fullName evidence="2">Uncharacterized protein</fullName>
    </submittedName>
</protein>
<dbReference type="Gramene" id="ONIVA05G27790.1">
    <property type="protein sequence ID" value="ONIVA05G27790.1"/>
    <property type="gene ID" value="ONIVA05G27790"/>
</dbReference>
<reference evidence="2" key="2">
    <citation type="submission" date="2018-04" db="EMBL/GenBank/DDBJ databases">
        <title>OnivRS2 (Oryza nivara Reference Sequence Version 2).</title>
        <authorList>
            <person name="Zhang J."/>
            <person name="Kudrna D."/>
            <person name="Lee S."/>
            <person name="Talag J."/>
            <person name="Rajasekar S."/>
            <person name="Welchert J."/>
            <person name="Hsing Y.-I."/>
            <person name="Wing R.A."/>
        </authorList>
    </citation>
    <scope>NUCLEOTIDE SEQUENCE [LARGE SCALE GENOMIC DNA]</scope>
    <source>
        <strain evidence="2">SL10</strain>
    </source>
</reference>
<name>A0A0E0HIH3_ORYNI</name>
<proteinExistence type="predicted"/>
<dbReference type="HOGENOM" id="CLU_2531329_0_0_1"/>
<keyword evidence="3" id="KW-1185">Reference proteome</keyword>
<dbReference type="EnsemblPlants" id="ONIVA05G27790.1">
    <property type="protein sequence ID" value="ONIVA05G27790.1"/>
    <property type="gene ID" value="ONIVA05G27790"/>
</dbReference>
<dbReference type="Proteomes" id="UP000006591">
    <property type="component" value="Chromosome 5"/>
</dbReference>
<evidence type="ECO:0000313" key="2">
    <source>
        <dbReference type="EnsemblPlants" id="ONIVA05G27790.1"/>
    </source>
</evidence>